<reference evidence="1" key="2">
    <citation type="submission" date="2022-09" db="EMBL/GenBank/DDBJ databases">
        <title>Biosynthetic gene clusters of Dactylosporangioum fulvum.</title>
        <authorList>
            <person name="Caradec T."/>
        </authorList>
    </citation>
    <scope>NUCLEOTIDE SEQUENCE</scope>
    <source>
        <strain evidence="1">NRRL B-16292</strain>
    </source>
</reference>
<accession>A0ABY5WD18</accession>
<name>A0ABY5WD18_9ACTN</name>
<evidence type="ECO:0000313" key="1">
    <source>
        <dbReference type="EMBL" id="UWP87246.1"/>
    </source>
</evidence>
<sequence length="182" mass="20486">MQPILARFELARHTAAQAAAADWLAGDRHTRRGVRILDADIRVSVAEYDLAAEERLHRQQSELVFGEVRRQSEMEELKHLAHRVLANPALARAYVLVRHPSLAETAFDPASGFNRLISEMTNHSPLHAQVRLGVAFAQFIEGLSATEARYFSSKISEIFRDYGRVDLVQYIDASGTEPLTYD</sequence>
<gene>
    <name evidence="1" type="ORF">Dfulv_24590</name>
</gene>
<proteinExistence type="predicted"/>
<dbReference type="RefSeq" id="WP_259867259.1">
    <property type="nucleotide sequence ID" value="NZ_CP073720.1"/>
</dbReference>
<dbReference type="EMBL" id="CP073720">
    <property type="protein sequence ID" value="UWP87246.1"/>
    <property type="molecule type" value="Genomic_DNA"/>
</dbReference>
<dbReference type="Proteomes" id="UP001059617">
    <property type="component" value="Chromosome"/>
</dbReference>
<organism evidence="1 2">
    <name type="scientific">Dactylosporangium fulvum</name>
    <dbReference type="NCBI Taxonomy" id="53359"/>
    <lineage>
        <taxon>Bacteria</taxon>
        <taxon>Bacillati</taxon>
        <taxon>Actinomycetota</taxon>
        <taxon>Actinomycetes</taxon>
        <taxon>Micromonosporales</taxon>
        <taxon>Micromonosporaceae</taxon>
        <taxon>Dactylosporangium</taxon>
    </lineage>
</organism>
<reference evidence="1" key="1">
    <citation type="submission" date="2021-04" db="EMBL/GenBank/DDBJ databases">
        <authorList>
            <person name="Hartkoorn R.C."/>
            <person name="Beaudoing E."/>
            <person name="Hot D."/>
        </authorList>
    </citation>
    <scope>NUCLEOTIDE SEQUENCE</scope>
    <source>
        <strain evidence="1">NRRL B-16292</strain>
    </source>
</reference>
<evidence type="ECO:0000313" key="2">
    <source>
        <dbReference type="Proteomes" id="UP001059617"/>
    </source>
</evidence>
<protein>
    <submittedName>
        <fullName evidence="1">Uncharacterized protein</fullName>
    </submittedName>
</protein>
<keyword evidence="2" id="KW-1185">Reference proteome</keyword>